<dbReference type="Gene3D" id="3.40.720.10">
    <property type="entry name" value="Alkaline Phosphatase, subunit A"/>
    <property type="match status" value="2"/>
</dbReference>
<proteinExistence type="predicted"/>
<dbReference type="PANTHER" id="PTHR10151:SF120">
    <property type="entry name" value="BIS(5'-ADENOSYL)-TRIPHOSPHATASE"/>
    <property type="match status" value="1"/>
</dbReference>
<dbReference type="CDD" id="cd16018">
    <property type="entry name" value="Enpp"/>
    <property type="match status" value="1"/>
</dbReference>
<feature type="chain" id="PRO_5032734498" evidence="2">
    <location>
        <begin position="17"/>
        <end position="750"/>
    </location>
</feature>
<comment type="caution">
    <text evidence="3">The sequence shown here is derived from an EMBL/GenBank/DDBJ whole genome shotgun (WGS) entry which is preliminary data.</text>
</comment>
<feature type="transmembrane region" description="Helical" evidence="1">
    <location>
        <begin position="686"/>
        <end position="709"/>
    </location>
</feature>
<dbReference type="Proteomes" id="UP000663891">
    <property type="component" value="Unassembled WGS sequence"/>
</dbReference>
<sequence length="750" mass="86204">MFLFIYSSLLIVSIQSIPILNTTSSSLPLLLVISFDGFRWDYPDIYDLPNFKSILKRGVRVKHIENSFATVTFPSHYTMVTGLFEETHGIVANTIYDPVLNDTAVVSTMTDTKWWSQNPYSQPIWISNQLANDSNQRRSGVIAWPGCGTPINGHRPYKYENYAAKRPFDSVLEQIFKWFHEPTDTNINFGVVYHSEPDVTGHRFGPISSEMNKTLHEIDNYVGQLLQIVDSDEYLKTHLNVIVTSDHGMHDVDKTRRIRLERYIDTSLFSAYGGNSFANIFVKNKSDIDRIYQNLSVIPNYEVYKKSQIPDEYHYRSNVRIGDILIVGKVGYEIITPGIEETESLGNHGYDNRVESMHPIFYGFGPVFKNNLLAEPFRSVDLYPLMSYILHLNQRQTNGSFDNVKHILIGYRQDNFSKYLVIVCIISVTILALIFTICAYRHSRQLVYVQSNQVPVEYHLLSNNEEAGHRFGPISSEMNKTLHEIDNYVGQLLQIVDSDEYLKTHLNVIVTSDHGMHDVDKTRRIRLERYIDTSLFSAYGGNSFANIFVKNKSDIDRIYQNLSVIPNYEVYKKSQIPDEYHYRSNVRIGDILIVGKVGYEIITPGIAETESLGNHGYDNRVESMHPIFYGFGPVFKSNLLAEPFRSVDLYPLMSYILHLNQRQTNGSFDNVKHILIGYRQDNFSKYLVIVCIISVTIIALIFTICAYRHSRQLVYVQSNQVPVEYHLLSNNEEAGSNFLVTDSEDEEINI</sequence>
<evidence type="ECO:0000256" key="2">
    <source>
        <dbReference type="SAM" id="SignalP"/>
    </source>
</evidence>
<dbReference type="InterPro" id="IPR002591">
    <property type="entry name" value="Phosphodiest/P_Trfase"/>
</dbReference>
<dbReference type="OrthoDB" id="415411at2759"/>
<protein>
    <submittedName>
        <fullName evidence="3">Uncharacterized protein</fullName>
    </submittedName>
</protein>
<dbReference type="EMBL" id="CAJNON010000755">
    <property type="protein sequence ID" value="CAF1370623.1"/>
    <property type="molecule type" value="Genomic_DNA"/>
</dbReference>
<name>A0A815IN99_9BILA</name>
<keyword evidence="1" id="KW-1133">Transmembrane helix</keyword>
<dbReference type="SUPFAM" id="SSF53649">
    <property type="entry name" value="Alkaline phosphatase-like"/>
    <property type="match status" value="2"/>
</dbReference>
<organism evidence="3 4">
    <name type="scientific">Adineta steineri</name>
    <dbReference type="NCBI Taxonomy" id="433720"/>
    <lineage>
        <taxon>Eukaryota</taxon>
        <taxon>Metazoa</taxon>
        <taxon>Spiralia</taxon>
        <taxon>Gnathifera</taxon>
        <taxon>Rotifera</taxon>
        <taxon>Eurotatoria</taxon>
        <taxon>Bdelloidea</taxon>
        <taxon>Adinetida</taxon>
        <taxon>Adinetidae</taxon>
        <taxon>Adineta</taxon>
    </lineage>
</organism>
<evidence type="ECO:0000256" key="1">
    <source>
        <dbReference type="SAM" id="Phobius"/>
    </source>
</evidence>
<keyword evidence="2" id="KW-0732">Signal</keyword>
<evidence type="ECO:0000313" key="3">
    <source>
        <dbReference type="EMBL" id="CAF1370623.1"/>
    </source>
</evidence>
<keyword evidence="1" id="KW-0472">Membrane</keyword>
<dbReference type="Gene3D" id="3.30.1360.180">
    <property type="match status" value="1"/>
</dbReference>
<dbReference type="Pfam" id="PF01663">
    <property type="entry name" value="Phosphodiest"/>
    <property type="match status" value="2"/>
</dbReference>
<feature type="transmembrane region" description="Helical" evidence="1">
    <location>
        <begin position="419"/>
        <end position="440"/>
    </location>
</feature>
<evidence type="ECO:0000313" key="4">
    <source>
        <dbReference type="Proteomes" id="UP000663891"/>
    </source>
</evidence>
<dbReference type="PANTHER" id="PTHR10151">
    <property type="entry name" value="ECTONUCLEOTIDE PYROPHOSPHATASE/PHOSPHODIESTERASE"/>
    <property type="match status" value="1"/>
</dbReference>
<dbReference type="InterPro" id="IPR017850">
    <property type="entry name" value="Alkaline_phosphatase_core_sf"/>
</dbReference>
<keyword evidence="1" id="KW-0812">Transmembrane</keyword>
<feature type="signal peptide" evidence="2">
    <location>
        <begin position="1"/>
        <end position="16"/>
    </location>
</feature>
<gene>
    <name evidence="3" type="ORF">VCS650_LOCUS34838</name>
</gene>
<accession>A0A815IN99</accession>
<reference evidence="3" key="1">
    <citation type="submission" date="2021-02" db="EMBL/GenBank/DDBJ databases">
        <authorList>
            <person name="Nowell W R."/>
        </authorList>
    </citation>
    <scope>NUCLEOTIDE SEQUENCE</scope>
</reference>
<dbReference type="AlphaFoldDB" id="A0A815IN99"/>
<dbReference type="GO" id="GO:0016787">
    <property type="term" value="F:hydrolase activity"/>
    <property type="evidence" value="ECO:0007669"/>
    <property type="project" value="UniProtKB-ARBA"/>
</dbReference>